<accession>A0ACB8R8B1</accession>
<dbReference type="Proteomes" id="UP000814033">
    <property type="component" value="Unassembled WGS sequence"/>
</dbReference>
<organism evidence="1 2">
    <name type="scientific">Auriscalpium vulgare</name>
    <dbReference type="NCBI Taxonomy" id="40419"/>
    <lineage>
        <taxon>Eukaryota</taxon>
        <taxon>Fungi</taxon>
        <taxon>Dikarya</taxon>
        <taxon>Basidiomycota</taxon>
        <taxon>Agaricomycotina</taxon>
        <taxon>Agaricomycetes</taxon>
        <taxon>Russulales</taxon>
        <taxon>Auriscalpiaceae</taxon>
        <taxon>Auriscalpium</taxon>
    </lineage>
</organism>
<sequence length="72" mass="7996">MKRDLFHLYTRLLHLPGSDDGESSMEIIRVPGDPLTGDIRSRLIPPAKQVFPLDALCTFGACPCMAYKSFSV</sequence>
<evidence type="ECO:0000313" key="2">
    <source>
        <dbReference type="Proteomes" id="UP000814033"/>
    </source>
</evidence>
<reference evidence="1" key="2">
    <citation type="journal article" date="2022" name="New Phytol.">
        <title>Evolutionary transition to the ectomycorrhizal habit in the genomes of a hyperdiverse lineage of mushroom-forming fungi.</title>
        <authorList>
            <person name="Looney B."/>
            <person name="Miyauchi S."/>
            <person name="Morin E."/>
            <person name="Drula E."/>
            <person name="Courty P.E."/>
            <person name="Kohler A."/>
            <person name="Kuo A."/>
            <person name="LaButti K."/>
            <person name="Pangilinan J."/>
            <person name="Lipzen A."/>
            <person name="Riley R."/>
            <person name="Andreopoulos W."/>
            <person name="He G."/>
            <person name="Johnson J."/>
            <person name="Nolan M."/>
            <person name="Tritt A."/>
            <person name="Barry K.W."/>
            <person name="Grigoriev I.V."/>
            <person name="Nagy L.G."/>
            <person name="Hibbett D."/>
            <person name="Henrissat B."/>
            <person name="Matheny P.B."/>
            <person name="Labbe J."/>
            <person name="Martin F.M."/>
        </authorList>
    </citation>
    <scope>NUCLEOTIDE SEQUENCE</scope>
    <source>
        <strain evidence="1">FP105234-sp</strain>
    </source>
</reference>
<gene>
    <name evidence="1" type="ORF">FA95DRAFT_1612117</name>
</gene>
<protein>
    <submittedName>
        <fullName evidence="1">Uncharacterized protein</fullName>
    </submittedName>
</protein>
<dbReference type="EMBL" id="MU276236">
    <property type="protein sequence ID" value="KAI0040020.1"/>
    <property type="molecule type" value="Genomic_DNA"/>
</dbReference>
<evidence type="ECO:0000313" key="1">
    <source>
        <dbReference type="EMBL" id="KAI0040020.1"/>
    </source>
</evidence>
<proteinExistence type="predicted"/>
<comment type="caution">
    <text evidence="1">The sequence shown here is derived from an EMBL/GenBank/DDBJ whole genome shotgun (WGS) entry which is preliminary data.</text>
</comment>
<reference evidence="1" key="1">
    <citation type="submission" date="2021-02" db="EMBL/GenBank/DDBJ databases">
        <authorList>
            <consortium name="DOE Joint Genome Institute"/>
            <person name="Ahrendt S."/>
            <person name="Looney B.P."/>
            <person name="Miyauchi S."/>
            <person name="Morin E."/>
            <person name="Drula E."/>
            <person name="Courty P.E."/>
            <person name="Chicoki N."/>
            <person name="Fauchery L."/>
            <person name="Kohler A."/>
            <person name="Kuo A."/>
            <person name="Labutti K."/>
            <person name="Pangilinan J."/>
            <person name="Lipzen A."/>
            <person name="Riley R."/>
            <person name="Andreopoulos W."/>
            <person name="He G."/>
            <person name="Johnson J."/>
            <person name="Barry K.W."/>
            <person name="Grigoriev I.V."/>
            <person name="Nagy L."/>
            <person name="Hibbett D."/>
            <person name="Henrissat B."/>
            <person name="Matheny P.B."/>
            <person name="Labbe J."/>
            <person name="Martin F."/>
        </authorList>
    </citation>
    <scope>NUCLEOTIDE SEQUENCE</scope>
    <source>
        <strain evidence="1">FP105234-sp</strain>
    </source>
</reference>
<name>A0ACB8R8B1_9AGAM</name>
<keyword evidence="2" id="KW-1185">Reference proteome</keyword>